<dbReference type="InterPro" id="IPR000182">
    <property type="entry name" value="GNAT_dom"/>
</dbReference>
<dbReference type="Proteomes" id="UP001431784">
    <property type="component" value="Unassembled WGS sequence"/>
</dbReference>
<evidence type="ECO:0000313" key="3">
    <source>
        <dbReference type="Proteomes" id="UP001431784"/>
    </source>
</evidence>
<dbReference type="Pfam" id="PF00583">
    <property type="entry name" value="Acetyltransf_1"/>
    <property type="match status" value="1"/>
</dbReference>
<sequence length="195" mass="21445">MNLRFLSLSGAQAGPVIDGLAALRIRVFRDWPYLYDGDAAYERAYLLVYADNPRAVIAAAFDGETLVGAATGLPMADADPEFAAAFAGSGHDLSQIFYCAESVLLPAYRGQGAGHRFFDLRETHARALGLRFAAFCSVVRPADHPARPAAYTPLDGFWRKRGYTPLKGIVAQFHWRDVGEDAETAKSLQFWMKQL</sequence>
<comment type="caution">
    <text evidence="2">The sequence shown here is derived from an EMBL/GenBank/DDBJ whole genome shotgun (WGS) entry which is preliminary data.</text>
</comment>
<proteinExistence type="predicted"/>
<dbReference type="RefSeq" id="WP_274350096.1">
    <property type="nucleotide sequence ID" value="NZ_JAQZSM010000001.1"/>
</dbReference>
<organism evidence="2 3">
    <name type="scientific">Roseinatronobacter alkalisoli</name>
    <dbReference type="NCBI Taxonomy" id="3028235"/>
    <lineage>
        <taxon>Bacteria</taxon>
        <taxon>Pseudomonadati</taxon>
        <taxon>Pseudomonadota</taxon>
        <taxon>Alphaproteobacteria</taxon>
        <taxon>Rhodobacterales</taxon>
        <taxon>Paracoccaceae</taxon>
        <taxon>Roseinatronobacter</taxon>
    </lineage>
</organism>
<protein>
    <submittedName>
        <fullName evidence="2">GNAT family N-acetyltransferase</fullName>
        <ecNumber evidence="2">2.3.1.-</ecNumber>
    </submittedName>
</protein>
<keyword evidence="2" id="KW-0808">Transferase</keyword>
<dbReference type="PROSITE" id="PS51186">
    <property type="entry name" value="GNAT"/>
    <property type="match status" value="1"/>
</dbReference>
<dbReference type="EMBL" id="JAQZSM010000001">
    <property type="protein sequence ID" value="MDD7969624.1"/>
    <property type="molecule type" value="Genomic_DNA"/>
</dbReference>
<evidence type="ECO:0000259" key="1">
    <source>
        <dbReference type="PROSITE" id="PS51186"/>
    </source>
</evidence>
<dbReference type="Gene3D" id="3.40.630.30">
    <property type="match status" value="1"/>
</dbReference>
<accession>A0ABT5T3L0</accession>
<keyword evidence="2" id="KW-0012">Acyltransferase</keyword>
<name>A0ABT5T3L0_9RHOB</name>
<feature type="domain" description="N-acetyltransferase" evidence="1">
    <location>
        <begin position="1"/>
        <end position="195"/>
    </location>
</feature>
<keyword evidence="3" id="KW-1185">Reference proteome</keyword>
<dbReference type="SUPFAM" id="SSF55729">
    <property type="entry name" value="Acyl-CoA N-acyltransferases (Nat)"/>
    <property type="match status" value="1"/>
</dbReference>
<dbReference type="InterPro" id="IPR016181">
    <property type="entry name" value="Acyl_CoA_acyltransferase"/>
</dbReference>
<evidence type="ECO:0000313" key="2">
    <source>
        <dbReference type="EMBL" id="MDD7969624.1"/>
    </source>
</evidence>
<gene>
    <name evidence="2" type="ORF">PUT78_00805</name>
</gene>
<reference evidence="2" key="1">
    <citation type="submission" date="2023-02" db="EMBL/GenBank/DDBJ databases">
        <title>Description of Roseinatronobacter alkalisoli sp. nov., an alkaliphilic bacerium isolated from soda soil.</title>
        <authorList>
            <person name="Wei W."/>
        </authorList>
    </citation>
    <scope>NUCLEOTIDE SEQUENCE</scope>
    <source>
        <strain evidence="2">HJB301</strain>
    </source>
</reference>
<dbReference type="EC" id="2.3.1.-" evidence="2"/>
<dbReference type="GO" id="GO:0016746">
    <property type="term" value="F:acyltransferase activity"/>
    <property type="evidence" value="ECO:0007669"/>
    <property type="project" value="UniProtKB-KW"/>
</dbReference>